<gene>
    <name evidence="1" type="ORF">DFQ27_006049</name>
</gene>
<keyword evidence="2" id="KW-1185">Reference proteome</keyword>
<evidence type="ECO:0000313" key="2">
    <source>
        <dbReference type="Proteomes" id="UP000807716"/>
    </source>
</evidence>
<sequence length="184" mass="20044">MWPVQIYQTHAHAVLAIPQTHILPGSLEALLIEPRHSLSLTWAILNHADTEAVSRITFRCAVRPLLKNAGSDDAVPAIQSFRYTQTDTSLIVVLNKEVPLEWQAIELEVSEEGDGTKAACTAETRVFSFVTESNLATTQSRLREATPWMASDVRVGKVAAKRVPATNNISIVAEAVPARGHPSA</sequence>
<dbReference type="OrthoDB" id="10374031at2759"/>
<organism evidence="1 2">
    <name type="scientific">Actinomortierella ambigua</name>
    <dbReference type="NCBI Taxonomy" id="1343610"/>
    <lineage>
        <taxon>Eukaryota</taxon>
        <taxon>Fungi</taxon>
        <taxon>Fungi incertae sedis</taxon>
        <taxon>Mucoromycota</taxon>
        <taxon>Mortierellomycotina</taxon>
        <taxon>Mortierellomycetes</taxon>
        <taxon>Mortierellales</taxon>
        <taxon>Mortierellaceae</taxon>
        <taxon>Actinomortierella</taxon>
    </lineage>
</organism>
<accession>A0A9P6QHF6</accession>
<proteinExistence type="predicted"/>
<reference evidence="1" key="1">
    <citation type="journal article" date="2020" name="Fungal Divers.">
        <title>Resolving the Mortierellaceae phylogeny through synthesis of multi-gene phylogenetics and phylogenomics.</title>
        <authorList>
            <person name="Vandepol N."/>
            <person name="Liber J."/>
            <person name="Desiro A."/>
            <person name="Na H."/>
            <person name="Kennedy M."/>
            <person name="Barry K."/>
            <person name="Grigoriev I.V."/>
            <person name="Miller A.N."/>
            <person name="O'Donnell K."/>
            <person name="Stajich J.E."/>
            <person name="Bonito G."/>
        </authorList>
    </citation>
    <scope>NUCLEOTIDE SEQUENCE</scope>
    <source>
        <strain evidence="1">BC1065</strain>
    </source>
</reference>
<dbReference type="EMBL" id="JAAAJB010000044">
    <property type="protein sequence ID" value="KAG0268681.1"/>
    <property type="molecule type" value="Genomic_DNA"/>
</dbReference>
<protein>
    <submittedName>
        <fullName evidence="1">Uncharacterized protein</fullName>
    </submittedName>
</protein>
<evidence type="ECO:0000313" key="1">
    <source>
        <dbReference type="EMBL" id="KAG0268681.1"/>
    </source>
</evidence>
<dbReference type="AlphaFoldDB" id="A0A9P6QHF6"/>
<comment type="caution">
    <text evidence="1">The sequence shown here is derived from an EMBL/GenBank/DDBJ whole genome shotgun (WGS) entry which is preliminary data.</text>
</comment>
<name>A0A9P6QHF6_9FUNG</name>
<dbReference type="Proteomes" id="UP000807716">
    <property type="component" value="Unassembled WGS sequence"/>
</dbReference>